<evidence type="ECO:0000256" key="3">
    <source>
        <dbReference type="ARBA" id="ARBA00022448"/>
    </source>
</evidence>
<evidence type="ECO:0000256" key="7">
    <source>
        <dbReference type="ARBA" id="ARBA00022729"/>
    </source>
</evidence>
<dbReference type="Proteomes" id="UP001165541">
    <property type="component" value="Unassembled WGS sequence"/>
</dbReference>
<evidence type="ECO:0000256" key="5">
    <source>
        <dbReference type="ARBA" id="ARBA00022496"/>
    </source>
</evidence>
<evidence type="ECO:0000256" key="14">
    <source>
        <dbReference type="PROSITE-ProRule" id="PRU01360"/>
    </source>
</evidence>
<evidence type="ECO:0000256" key="4">
    <source>
        <dbReference type="ARBA" id="ARBA00022452"/>
    </source>
</evidence>
<dbReference type="PANTHER" id="PTHR32552:SF68">
    <property type="entry name" value="FERRICHROME OUTER MEMBRANE TRANSPORTER_PHAGE RECEPTOR"/>
    <property type="match status" value="1"/>
</dbReference>
<accession>A0ABT0YUD8</accession>
<dbReference type="Gene3D" id="2.170.130.10">
    <property type="entry name" value="TonB-dependent receptor, plug domain"/>
    <property type="match status" value="1"/>
</dbReference>
<dbReference type="InterPro" id="IPR012910">
    <property type="entry name" value="Plug_dom"/>
</dbReference>
<evidence type="ECO:0000256" key="9">
    <source>
        <dbReference type="ARBA" id="ARBA00023065"/>
    </source>
</evidence>
<keyword evidence="3 14" id="KW-0813">Transport</keyword>
<feature type="domain" description="TonB-dependent receptor plug" evidence="18">
    <location>
        <begin position="79"/>
        <end position="181"/>
    </location>
</feature>
<keyword evidence="6 14" id="KW-0812">Transmembrane</keyword>
<dbReference type="InterPro" id="IPR036942">
    <property type="entry name" value="Beta-barrel_TonB_sf"/>
</dbReference>
<keyword evidence="20" id="KW-1185">Reference proteome</keyword>
<comment type="caution">
    <text evidence="19">The sequence shown here is derived from an EMBL/GenBank/DDBJ whole genome shotgun (WGS) entry which is preliminary data.</text>
</comment>
<reference evidence="19" key="1">
    <citation type="submission" date="2022-05" db="EMBL/GenBank/DDBJ databases">
        <title>Schlegelella sp. nov., isolated from mangrove soil.</title>
        <authorList>
            <person name="Liu Y."/>
            <person name="Ge X."/>
            <person name="Liu W."/>
        </authorList>
    </citation>
    <scope>NUCLEOTIDE SEQUENCE</scope>
    <source>
        <strain evidence="19">S2-27</strain>
    </source>
</reference>
<proteinExistence type="inferred from homology"/>
<evidence type="ECO:0000259" key="17">
    <source>
        <dbReference type="Pfam" id="PF00593"/>
    </source>
</evidence>
<evidence type="ECO:0000256" key="16">
    <source>
        <dbReference type="SAM" id="SignalP"/>
    </source>
</evidence>
<dbReference type="SUPFAM" id="SSF56935">
    <property type="entry name" value="Porins"/>
    <property type="match status" value="1"/>
</dbReference>
<dbReference type="EMBL" id="JAMKFE010000018">
    <property type="protein sequence ID" value="MCM5682365.1"/>
    <property type="molecule type" value="Genomic_DNA"/>
</dbReference>
<comment type="subcellular location">
    <subcellularLocation>
        <location evidence="1 14">Cell outer membrane</location>
        <topology evidence="1 14">Multi-pass membrane protein</topology>
    </subcellularLocation>
</comment>
<keyword evidence="8" id="KW-0408">Iron</keyword>
<dbReference type="InterPro" id="IPR037066">
    <property type="entry name" value="Plug_dom_sf"/>
</dbReference>
<dbReference type="Pfam" id="PF07715">
    <property type="entry name" value="Plug"/>
    <property type="match status" value="1"/>
</dbReference>
<gene>
    <name evidence="19" type="ORF">M8A51_22790</name>
</gene>
<evidence type="ECO:0000256" key="1">
    <source>
        <dbReference type="ARBA" id="ARBA00004571"/>
    </source>
</evidence>
<sequence length="722" mass="79163">MTAPTTRLHALVRAAVLASAPAATLAQTVAPPAAAASEPAATLPTISVRASADTETAASPVPGYVARRTATATKTDTPLNEVPQSISVITADQVRDQGSPNIQEALRYTAGVRVETYGVDNRSDYFALRGSSVGSTLIDGLRRPLTGYWGLVRNEPYAFERIEVLRGPASVIAGQNGPGGVVNLVSKRPQPERAGEIGLQVGNHDHKQVQGDFTGPLNADGTLLYRVVALAKRSNTQVDHAFDDRDLLAPSLTWRPDSSTSLTLFAEYQRDESGNVNGFFPVVGTLRPGPNGKIPMDTFIGEPDWDTYGGTRWRLGWQFERRLTDTWTLRHSLRQDRTDGKMRTMYADWEDGFVDSTGAPDPNGTYLNRYFYAADDEDRVTNADLLFEGKLRAGTVAHTLLVGLDGFHSKASQRYYGDFEAPPLDVYDPDYDNYPMPALPDMDATVTKARRLGVLVQDQIKIGDRWVIVAGLRHDKVRTEEGESKPRTDEATSKNLGGVWLGDGGWSPYVNYSESFEPVTGRGGPFKPQRGKQVELGVKWQPEWSRVAASAAVYKLKETNRLARDPDDVNSSVQRGEITVKGLELEVSGRLPAWDLVAQYSYTDAQITETSAADTRYLGKQLEAIPKHSASVWAVHSFAALPGLRAGAGVRHVGRSSDGVDAVDVPAVELFDAMLSYDTADWRFALNINNLTDKKYVASCLERGDCWFGSRRRMVASVSYRW</sequence>
<keyword evidence="10 15" id="KW-0798">TonB box</keyword>
<feature type="chain" id="PRO_5045446031" evidence="16">
    <location>
        <begin position="27"/>
        <end position="722"/>
    </location>
</feature>
<keyword evidence="13 14" id="KW-0998">Cell outer membrane</keyword>
<dbReference type="Gene3D" id="2.40.170.20">
    <property type="entry name" value="TonB-dependent receptor, beta-barrel domain"/>
    <property type="match status" value="1"/>
</dbReference>
<evidence type="ECO:0000256" key="12">
    <source>
        <dbReference type="ARBA" id="ARBA00023170"/>
    </source>
</evidence>
<dbReference type="InterPro" id="IPR000531">
    <property type="entry name" value="Beta-barrel_TonB"/>
</dbReference>
<evidence type="ECO:0000256" key="6">
    <source>
        <dbReference type="ARBA" id="ARBA00022692"/>
    </source>
</evidence>
<dbReference type="InterPro" id="IPR006311">
    <property type="entry name" value="TAT_signal"/>
</dbReference>
<dbReference type="CDD" id="cd01347">
    <property type="entry name" value="ligand_gated_channel"/>
    <property type="match status" value="1"/>
</dbReference>
<evidence type="ECO:0000256" key="15">
    <source>
        <dbReference type="RuleBase" id="RU003357"/>
    </source>
</evidence>
<dbReference type="PANTHER" id="PTHR32552">
    <property type="entry name" value="FERRICHROME IRON RECEPTOR-RELATED"/>
    <property type="match status" value="1"/>
</dbReference>
<dbReference type="NCBIfam" id="TIGR01783">
    <property type="entry name" value="TonB-siderophor"/>
    <property type="match status" value="1"/>
</dbReference>
<evidence type="ECO:0000313" key="20">
    <source>
        <dbReference type="Proteomes" id="UP001165541"/>
    </source>
</evidence>
<evidence type="ECO:0000256" key="8">
    <source>
        <dbReference type="ARBA" id="ARBA00023004"/>
    </source>
</evidence>
<evidence type="ECO:0000256" key="10">
    <source>
        <dbReference type="ARBA" id="ARBA00023077"/>
    </source>
</evidence>
<dbReference type="InterPro" id="IPR010105">
    <property type="entry name" value="TonB_sidphr_rcpt"/>
</dbReference>
<feature type="signal peptide" evidence="16">
    <location>
        <begin position="1"/>
        <end position="26"/>
    </location>
</feature>
<organism evidence="19 20">
    <name type="scientific">Caldimonas mangrovi</name>
    <dbReference type="NCBI Taxonomy" id="2944811"/>
    <lineage>
        <taxon>Bacteria</taxon>
        <taxon>Pseudomonadati</taxon>
        <taxon>Pseudomonadota</taxon>
        <taxon>Betaproteobacteria</taxon>
        <taxon>Burkholderiales</taxon>
        <taxon>Sphaerotilaceae</taxon>
        <taxon>Caldimonas</taxon>
    </lineage>
</organism>
<evidence type="ECO:0000256" key="13">
    <source>
        <dbReference type="ARBA" id="ARBA00023237"/>
    </source>
</evidence>
<keyword evidence="7 16" id="KW-0732">Signal</keyword>
<keyword evidence="4 14" id="KW-1134">Transmembrane beta strand</keyword>
<keyword evidence="12 19" id="KW-0675">Receptor</keyword>
<evidence type="ECO:0000256" key="11">
    <source>
        <dbReference type="ARBA" id="ARBA00023136"/>
    </source>
</evidence>
<dbReference type="PROSITE" id="PS51318">
    <property type="entry name" value="TAT"/>
    <property type="match status" value="1"/>
</dbReference>
<feature type="domain" description="TonB-dependent receptor-like beta-barrel" evidence="17">
    <location>
        <begin position="254"/>
        <end position="691"/>
    </location>
</feature>
<evidence type="ECO:0000259" key="18">
    <source>
        <dbReference type="Pfam" id="PF07715"/>
    </source>
</evidence>
<dbReference type="RefSeq" id="WP_251780842.1">
    <property type="nucleotide sequence ID" value="NZ_JAMKFE010000018.1"/>
</dbReference>
<comment type="similarity">
    <text evidence="2 14 15">Belongs to the TonB-dependent receptor family.</text>
</comment>
<keyword evidence="5" id="KW-0410">Iron transport</keyword>
<name>A0ABT0YUD8_9BURK</name>
<evidence type="ECO:0000256" key="2">
    <source>
        <dbReference type="ARBA" id="ARBA00009810"/>
    </source>
</evidence>
<protein>
    <submittedName>
        <fullName evidence="19">TonB-dependent siderophore receptor</fullName>
    </submittedName>
</protein>
<evidence type="ECO:0000313" key="19">
    <source>
        <dbReference type="EMBL" id="MCM5682365.1"/>
    </source>
</evidence>
<keyword evidence="9" id="KW-0406">Ion transport</keyword>
<dbReference type="Pfam" id="PF00593">
    <property type="entry name" value="TonB_dep_Rec_b-barrel"/>
    <property type="match status" value="1"/>
</dbReference>
<dbReference type="InterPro" id="IPR039426">
    <property type="entry name" value="TonB-dep_rcpt-like"/>
</dbReference>
<dbReference type="PROSITE" id="PS52016">
    <property type="entry name" value="TONB_DEPENDENT_REC_3"/>
    <property type="match status" value="1"/>
</dbReference>
<keyword evidence="11 14" id="KW-0472">Membrane</keyword>